<sequence>MLKKSVLAIALASASFSSFANWVGGVSYINLSDDDGQMELSLSGIVASLGYKIESDSNFFIMPELRIGTGIGDDTVRFFGGDFKVEMNSFTALTVRGQYDLENGAYLFAAPSYANLDVKVSGYGESASEDEWEFGIGGGIGFDVNESTSAEFSYEQYDGTDALSVGIKVDF</sequence>
<gene>
    <name evidence="4" type="ORF">ABS311_04360</name>
</gene>
<dbReference type="InterPro" id="IPR011250">
    <property type="entry name" value="OMP/PagP_B-barrel"/>
</dbReference>
<dbReference type="SUPFAM" id="SSF56925">
    <property type="entry name" value="OMPA-like"/>
    <property type="match status" value="1"/>
</dbReference>
<reference evidence="4 5" key="1">
    <citation type="submission" date="2024-06" db="EMBL/GenBank/DDBJ databases">
        <authorList>
            <person name="Chen R.Y."/>
        </authorList>
    </citation>
    <scope>NUCLEOTIDE SEQUENCE [LARGE SCALE GENOMIC DNA]</scope>
    <source>
        <strain evidence="4 5">D2</strain>
    </source>
</reference>
<feature type="domain" description="Outer membrane protein beta-barrel" evidence="3">
    <location>
        <begin position="10"/>
        <end position="159"/>
    </location>
</feature>
<evidence type="ECO:0000259" key="3">
    <source>
        <dbReference type="Pfam" id="PF13505"/>
    </source>
</evidence>
<feature type="signal peptide" evidence="2">
    <location>
        <begin position="1"/>
        <end position="20"/>
    </location>
</feature>
<protein>
    <submittedName>
        <fullName evidence="4">Outer membrane beta-barrel protein</fullName>
    </submittedName>
</protein>
<proteinExistence type="predicted"/>
<organism evidence="4 5">
    <name type="scientific">Catenovulum sediminis</name>
    <dbReference type="NCBI Taxonomy" id="1740262"/>
    <lineage>
        <taxon>Bacteria</taxon>
        <taxon>Pseudomonadati</taxon>
        <taxon>Pseudomonadota</taxon>
        <taxon>Gammaproteobacteria</taxon>
        <taxon>Alteromonadales</taxon>
        <taxon>Alteromonadaceae</taxon>
        <taxon>Catenovulum</taxon>
    </lineage>
</organism>
<dbReference type="InterPro" id="IPR027385">
    <property type="entry name" value="Beta-barrel_OMP"/>
</dbReference>
<accession>A0ABV1RDX1</accession>
<keyword evidence="1 2" id="KW-0732">Signal</keyword>
<evidence type="ECO:0000256" key="1">
    <source>
        <dbReference type="ARBA" id="ARBA00022729"/>
    </source>
</evidence>
<dbReference type="EMBL" id="JBELOE010000083">
    <property type="protein sequence ID" value="MER2491109.1"/>
    <property type="molecule type" value="Genomic_DNA"/>
</dbReference>
<dbReference type="Gene3D" id="2.40.160.20">
    <property type="match status" value="1"/>
</dbReference>
<name>A0ABV1RDX1_9ALTE</name>
<evidence type="ECO:0000313" key="4">
    <source>
        <dbReference type="EMBL" id="MER2491109.1"/>
    </source>
</evidence>
<dbReference type="Pfam" id="PF13505">
    <property type="entry name" value="OMP_b-brl"/>
    <property type="match status" value="1"/>
</dbReference>
<dbReference type="Proteomes" id="UP001467690">
    <property type="component" value="Unassembled WGS sequence"/>
</dbReference>
<feature type="chain" id="PRO_5046474870" evidence="2">
    <location>
        <begin position="21"/>
        <end position="171"/>
    </location>
</feature>
<keyword evidence="5" id="KW-1185">Reference proteome</keyword>
<evidence type="ECO:0000313" key="5">
    <source>
        <dbReference type="Proteomes" id="UP001467690"/>
    </source>
</evidence>
<evidence type="ECO:0000256" key="2">
    <source>
        <dbReference type="SAM" id="SignalP"/>
    </source>
</evidence>
<dbReference type="RefSeq" id="WP_350400823.1">
    <property type="nucleotide sequence ID" value="NZ_JBELOE010000083.1"/>
</dbReference>
<comment type="caution">
    <text evidence="4">The sequence shown here is derived from an EMBL/GenBank/DDBJ whole genome shotgun (WGS) entry which is preliminary data.</text>
</comment>